<dbReference type="Gene3D" id="2.130.10.10">
    <property type="entry name" value="YVTN repeat-like/Quinoprotein amine dehydrogenase"/>
    <property type="match status" value="1"/>
</dbReference>
<dbReference type="Proteomes" id="UP001302429">
    <property type="component" value="Chromosome"/>
</dbReference>
<keyword evidence="1" id="KW-0732">Signal</keyword>
<protein>
    <submittedName>
        <fullName evidence="3">PQQ-binding-like beta-propeller repeat protein</fullName>
    </submittedName>
</protein>
<dbReference type="SUPFAM" id="SSF50998">
    <property type="entry name" value="Quinoprotein alcohol dehydrogenase-like"/>
    <property type="match status" value="1"/>
</dbReference>
<dbReference type="InterPro" id="IPR018391">
    <property type="entry name" value="PQQ_b-propeller_rpt"/>
</dbReference>
<evidence type="ECO:0000313" key="3">
    <source>
        <dbReference type="EMBL" id="WOE75960.1"/>
    </source>
</evidence>
<dbReference type="InterPro" id="IPR011047">
    <property type="entry name" value="Quinoprotein_ADH-like_sf"/>
</dbReference>
<gene>
    <name evidence="3" type="ORF">RB602_04380</name>
</gene>
<dbReference type="AlphaFoldDB" id="A0AA97I231"/>
<dbReference type="PROSITE" id="PS51257">
    <property type="entry name" value="PROKAR_LIPOPROTEIN"/>
    <property type="match status" value="1"/>
</dbReference>
<dbReference type="PANTHER" id="PTHR34512:SF30">
    <property type="entry name" value="OUTER MEMBRANE PROTEIN ASSEMBLY FACTOR BAMB"/>
    <property type="match status" value="1"/>
</dbReference>
<feature type="chain" id="PRO_5041708841" evidence="1">
    <location>
        <begin position="26"/>
        <end position="444"/>
    </location>
</feature>
<reference evidence="3 4" key="1">
    <citation type="submission" date="2023-10" db="EMBL/GenBank/DDBJ databases">
        <title>Complete genome sequence of a Sphingomonadaceae bacterium.</title>
        <authorList>
            <person name="Yan C."/>
        </authorList>
    </citation>
    <scope>NUCLEOTIDE SEQUENCE [LARGE SCALE GENOMIC DNA]</scope>
    <source>
        <strain evidence="3 4">SCSIO 66989</strain>
    </source>
</reference>
<evidence type="ECO:0000256" key="1">
    <source>
        <dbReference type="SAM" id="SignalP"/>
    </source>
</evidence>
<sequence length="444" mass="46621">MVIQSFKAALPAAMALILAGCGVLGGEDKPKQTPTIGNRTAILTNTESGAEVDPSISGLSVLLPAPVRNPNWAQPGGNASKSVGHVALGDSLSEAWTAQVAGSSTRERLASAPVSANGKVYVEDTEGQIHAFDLATGSRLWQSDLSIEGDGRQSVFGGGVTVDGNRVYATTGFGEVAVLNADNGEVLWRVKPAGPLRGSPTVAFNSVYVMTQDNQLYSLSATDGSVQWSRQGTAGQAGVFGVAAPAAGQGTVIAGYSSGELNAYRYENGRELWSDALARTRMSTSVATLSDIDADPIIDRGRVYALGEGGRMAAYELSIGQRIWEINIAGISTPAIAGEWLFVMTDDARMLCVARSTGKVRWIAQLQKWRDEKDKKGAISWIGPVLAGNRLIAASSEGEIAAISPSEGAINILFDLKKPVTVPPIVVDNTLILLDDSGRVSAYR</sequence>
<organism evidence="3 4">
    <name type="scientific">Alterisphingorhabdus coralli</name>
    <dbReference type="NCBI Taxonomy" id="3071408"/>
    <lineage>
        <taxon>Bacteria</taxon>
        <taxon>Pseudomonadati</taxon>
        <taxon>Pseudomonadota</taxon>
        <taxon>Alphaproteobacteria</taxon>
        <taxon>Sphingomonadales</taxon>
        <taxon>Sphingomonadaceae</taxon>
        <taxon>Alterisphingorhabdus (ex Yan et al. 2024)</taxon>
    </lineage>
</organism>
<feature type="domain" description="Pyrrolo-quinoline quinone repeat" evidence="2">
    <location>
        <begin position="126"/>
        <end position="363"/>
    </location>
</feature>
<accession>A0AA97I231</accession>
<evidence type="ECO:0000259" key="2">
    <source>
        <dbReference type="Pfam" id="PF13360"/>
    </source>
</evidence>
<feature type="signal peptide" evidence="1">
    <location>
        <begin position="1"/>
        <end position="25"/>
    </location>
</feature>
<dbReference type="Pfam" id="PF13360">
    <property type="entry name" value="PQQ_2"/>
    <property type="match status" value="1"/>
</dbReference>
<dbReference type="PANTHER" id="PTHR34512">
    <property type="entry name" value="CELL SURFACE PROTEIN"/>
    <property type="match status" value="1"/>
</dbReference>
<proteinExistence type="predicted"/>
<evidence type="ECO:0000313" key="4">
    <source>
        <dbReference type="Proteomes" id="UP001302429"/>
    </source>
</evidence>
<dbReference type="InterPro" id="IPR015943">
    <property type="entry name" value="WD40/YVTN_repeat-like_dom_sf"/>
</dbReference>
<dbReference type="SMART" id="SM00564">
    <property type="entry name" value="PQQ"/>
    <property type="match status" value="7"/>
</dbReference>
<keyword evidence="4" id="KW-1185">Reference proteome</keyword>
<dbReference type="RefSeq" id="WP_317083301.1">
    <property type="nucleotide sequence ID" value="NZ_CP136594.1"/>
</dbReference>
<name>A0AA97I231_9SPHN</name>
<dbReference type="EMBL" id="CP136594">
    <property type="protein sequence ID" value="WOE75960.1"/>
    <property type="molecule type" value="Genomic_DNA"/>
</dbReference>
<dbReference type="KEGG" id="acoa:RB602_04380"/>
<dbReference type="InterPro" id="IPR002372">
    <property type="entry name" value="PQQ_rpt_dom"/>
</dbReference>